<accession>A0AAE4CQA7</accession>
<organism evidence="2 3">
    <name type="scientific">Haloactinomyces albus</name>
    <dbReference type="NCBI Taxonomy" id="1352928"/>
    <lineage>
        <taxon>Bacteria</taxon>
        <taxon>Bacillati</taxon>
        <taxon>Actinomycetota</taxon>
        <taxon>Actinomycetes</taxon>
        <taxon>Actinopolysporales</taxon>
        <taxon>Actinopolysporaceae</taxon>
        <taxon>Haloactinomyces</taxon>
    </lineage>
</organism>
<dbReference type="InterPro" id="IPR032710">
    <property type="entry name" value="NTF2-like_dom_sf"/>
</dbReference>
<dbReference type="Gene3D" id="3.10.450.50">
    <property type="match status" value="1"/>
</dbReference>
<evidence type="ECO:0000259" key="1">
    <source>
        <dbReference type="Pfam" id="PF12680"/>
    </source>
</evidence>
<dbReference type="Proteomes" id="UP001180845">
    <property type="component" value="Unassembled WGS sequence"/>
</dbReference>
<keyword evidence="3" id="KW-1185">Reference proteome</keyword>
<evidence type="ECO:0000313" key="2">
    <source>
        <dbReference type="EMBL" id="MDR7303957.1"/>
    </source>
</evidence>
<dbReference type="Pfam" id="PF12680">
    <property type="entry name" value="SnoaL_2"/>
    <property type="match status" value="1"/>
</dbReference>
<dbReference type="SUPFAM" id="SSF54427">
    <property type="entry name" value="NTF2-like"/>
    <property type="match status" value="1"/>
</dbReference>
<dbReference type="AlphaFoldDB" id="A0AAE4CQA7"/>
<proteinExistence type="predicted"/>
<feature type="domain" description="SnoaL-like" evidence="1">
    <location>
        <begin position="6"/>
        <end position="106"/>
    </location>
</feature>
<dbReference type="GO" id="GO:0016853">
    <property type="term" value="F:isomerase activity"/>
    <property type="evidence" value="ECO:0007669"/>
    <property type="project" value="UniProtKB-KW"/>
</dbReference>
<gene>
    <name evidence="2" type="ORF">JOF55_004138</name>
</gene>
<keyword evidence="2" id="KW-0413">Isomerase</keyword>
<name>A0AAE4CQA7_9ACTN</name>
<evidence type="ECO:0000313" key="3">
    <source>
        <dbReference type="Proteomes" id="UP001180845"/>
    </source>
</evidence>
<reference evidence="2" key="1">
    <citation type="submission" date="2023-07" db="EMBL/GenBank/DDBJ databases">
        <title>Sequencing the genomes of 1000 actinobacteria strains.</title>
        <authorList>
            <person name="Klenk H.-P."/>
        </authorList>
    </citation>
    <scope>NUCLEOTIDE SEQUENCE</scope>
    <source>
        <strain evidence="2">DSM 45977</strain>
    </source>
</reference>
<dbReference type="EMBL" id="JAVDXW010000001">
    <property type="protein sequence ID" value="MDR7303957.1"/>
    <property type="molecule type" value="Genomic_DNA"/>
</dbReference>
<comment type="caution">
    <text evidence="2">The sequence shown here is derived from an EMBL/GenBank/DDBJ whole genome shotgun (WGS) entry which is preliminary data.</text>
</comment>
<protein>
    <submittedName>
        <fullName evidence="2">Ketosteroid isomerase-like protein</fullName>
    </submittedName>
</protein>
<dbReference type="RefSeq" id="WP_310276890.1">
    <property type="nucleotide sequence ID" value="NZ_JAVDXW010000001.1"/>
</dbReference>
<dbReference type="InterPro" id="IPR037401">
    <property type="entry name" value="SnoaL-like"/>
</dbReference>
<sequence length="130" mass="14768">MAHELVEKYFEAVNTEDWDLMGRLWHHDAELIAVGQEPVHGVSAILDYFPRILSGYSEHTDTPTRHLVSDSSVVVEIRFTGCTTSGRVVTFDALDVFEFQDGLIRRLQTWYDTAKVAKLVRGPEPGYRAD</sequence>